<keyword evidence="2" id="KW-0472">Membrane</keyword>
<sequence>MGRTRGAKKGGNGDKSATSESSADSPMEPRITRSKSRLSSSSSQNQSLTNGHSETQTSSDPAEHAQIDTSSVRKRRNKNQPLDLSPSRSPTKPSDRLSVAELSAKSSPRLSRSPSKSRFSMQPDSREKLVIAEEKERSKLVLHISPLRTLQYFVLESMCLFRDYGLRLVRSIAFLPAVFLSFFLVLMYNVEGAHQGYLFKVEKKLLTCAYWIGLGILSSVGLGTGLHTFILYLGPHIASVTLAAYECGTLNFPQPPYPDEIICPDAIDGLVYVQAAGDPHVTLWKIMSKVRIESLMWGLGTAIGELPPYFMARAARLSGEESEKIMELQALREGRREHQKLGLMNRGKIFMEQLVARVGFFGILLGASIPNPLFDLAGITCGHFLVPFTTFFGATLIGKAIVKMHIQMIFVIIFFSERHMEHLIHLFTRIPRFGTYLEQPFTEFLEKQKGNMHRKLVKGGAHSVQDPSWLQYLFEKVVIVMVIYFVMSIVNSFAQNYHRRIYSSDGNPIDIKKLALPGSSKKPSQKTS</sequence>
<dbReference type="EMBL" id="BDGG01000010">
    <property type="protein sequence ID" value="GAV03866.1"/>
    <property type="molecule type" value="Genomic_DNA"/>
</dbReference>
<organism evidence="3 4">
    <name type="scientific">Ramazzottius varieornatus</name>
    <name type="common">Water bear</name>
    <name type="synonym">Tardigrade</name>
    <dbReference type="NCBI Taxonomy" id="947166"/>
    <lineage>
        <taxon>Eukaryota</taxon>
        <taxon>Metazoa</taxon>
        <taxon>Ecdysozoa</taxon>
        <taxon>Tardigrada</taxon>
        <taxon>Eutardigrada</taxon>
        <taxon>Parachela</taxon>
        <taxon>Hypsibioidea</taxon>
        <taxon>Ramazzottiidae</taxon>
        <taxon>Ramazzottius</taxon>
    </lineage>
</organism>
<feature type="transmembrane region" description="Helical" evidence="2">
    <location>
        <begin position="210"/>
        <end position="233"/>
    </location>
</feature>
<feature type="compositionally biased region" description="Polar residues" evidence="1">
    <location>
        <begin position="15"/>
        <end position="24"/>
    </location>
</feature>
<keyword evidence="2" id="KW-1133">Transmembrane helix</keyword>
<evidence type="ECO:0000313" key="3">
    <source>
        <dbReference type="EMBL" id="GAV03866.1"/>
    </source>
</evidence>
<evidence type="ECO:0000256" key="2">
    <source>
        <dbReference type="SAM" id="Phobius"/>
    </source>
</evidence>
<feature type="compositionally biased region" description="Low complexity" evidence="1">
    <location>
        <begin position="102"/>
        <end position="120"/>
    </location>
</feature>
<comment type="caution">
    <text evidence="3">The sequence shown here is derived from an EMBL/GenBank/DDBJ whole genome shotgun (WGS) entry which is preliminary data.</text>
</comment>
<gene>
    <name evidence="3" type="primary">RvY_14235-1</name>
    <name evidence="3" type="synonym">RvY_14235.1</name>
    <name evidence="3" type="ORF">RvY_14235</name>
</gene>
<protein>
    <recommendedName>
        <fullName evidence="5">Vacuole membrane protein 1</fullName>
    </recommendedName>
</protein>
<dbReference type="AlphaFoldDB" id="A0A1D1VSL3"/>
<feature type="region of interest" description="Disordered" evidence="1">
    <location>
        <begin position="1"/>
        <end position="124"/>
    </location>
</feature>
<name>A0A1D1VSL3_RAMVA</name>
<accession>A0A1D1VSL3</accession>
<feature type="compositionally biased region" description="Polar residues" evidence="1">
    <location>
        <begin position="51"/>
        <end position="60"/>
    </location>
</feature>
<keyword evidence="2" id="KW-0812">Transmembrane</keyword>
<keyword evidence="4" id="KW-1185">Reference proteome</keyword>
<dbReference type="Proteomes" id="UP000186922">
    <property type="component" value="Unassembled WGS sequence"/>
</dbReference>
<proteinExistence type="predicted"/>
<evidence type="ECO:0000256" key="1">
    <source>
        <dbReference type="SAM" id="MobiDB-lite"/>
    </source>
</evidence>
<dbReference type="OrthoDB" id="2016540at2759"/>
<evidence type="ECO:0008006" key="5">
    <source>
        <dbReference type="Google" id="ProtNLM"/>
    </source>
</evidence>
<feature type="transmembrane region" description="Helical" evidence="2">
    <location>
        <begin position="477"/>
        <end position="494"/>
    </location>
</feature>
<feature type="compositionally biased region" description="Low complexity" evidence="1">
    <location>
        <begin position="37"/>
        <end position="50"/>
    </location>
</feature>
<feature type="transmembrane region" description="Helical" evidence="2">
    <location>
        <begin position="354"/>
        <end position="370"/>
    </location>
</feature>
<evidence type="ECO:0000313" key="4">
    <source>
        <dbReference type="Proteomes" id="UP000186922"/>
    </source>
</evidence>
<reference evidence="3 4" key="1">
    <citation type="journal article" date="2016" name="Nat. Commun.">
        <title>Extremotolerant tardigrade genome and improved radiotolerance of human cultured cells by tardigrade-unique protein.</title>
        <authorList>
            <person name="Hashimoto T."/>
            <person name="Horikawa D.D."/>
            <person name="Saito Y."/>
            <person name="Kuwahara H."/>
            <person name="Kozuka-Hata H."/>
            <person name="Shin-I T."/>
            <person name="Minakuchi Y."/>
            <person name="Ohishi K."/>
            <person name="Motoyama A."/>
            <person name="Aizu T."/>
            <person name="Enomoto A."/>
            <person name="Kondo K."/>
            <person name="Tanaka S."/>
            <person name="Hara Y."/>
            <person name="Koshikawa S."/>
            <person name="Sagara H."/>
            <person name="Miura T."/>
            <person name="Yokobori S."/>
            <person name="Miyagawa K."/>
            <person name="Suzuki Y."/>
            <person name="Kubo T."/>
            <person name="Oyama M."/>
            <person name="Kohara Y."/>
            <person name="Fujiyama A."/>
            <person name="Arakawa K."/>
            <person name="Katayama T."/>
            <person name="Toyoda A."/>
            <person name="Kunieda T."/>
        </authorList>
    </citation>
    <scope>NUCLEOTIDE SEQUENCE [LARGE SCALE GENOMIC DNA]</scope>
    <source>
        <strain evidence="3 4">YOKOZUNA-1</strain>
    </source>
</reference>
<feature type="compositionally biased region" description="Polar residues" evidence="1">
    <location>
        <begin position="79"/>
        <end position="92"/>
    </location>
</feature>
<dbReference type="STRING" id="947166.A0A1D1VSL3"/>
<feature type="transmembrane region" description="Helical" evidence="2">
    <location>
        <begin position="168"/>
        <end position="190"/>
    </location>
</feature>
<feature type="transmembrane region" description="Helical" evidence="2">
    <location>
        <begin position="376"/>
        <end position="397"/>
    </location>
</feature>